<dbReference type="PATRIC" id="fig|294699.3.peg.1143"/>
<accession>A0A167T3X4</accession>
<dbReference type="EMBL" id="CP015438">
    <property type="protein sequence ID" value="ANB59410.1"/>
    <property type="molecule type" value="Genomic_DNA"/>
</dbReference>
<evidence type="ECO:0000313" key="2">
    <source>
        <dbReference type="EMBL" id="ANB59410.1"/>
    </source>
</evidence>
<reference evidence="2 3" key="1">
    <citation type="journal article" date="2006" name="Syst. Appl. Microbiol.">
        <title>Anoxybacillus amylolyticus sp. nov., a thermophilic amylase producing bacterium isolated from Mount Rittmann (Antarctica).</title>
        <authorList>
            <person name="Poli A."/>
            <person name="Esposito E."/>
            <person name="Lama L."/>
            <person name="Orlando P."/>
            <person name="Nicolaus G."/>
            <person name="de Appolonia F."/>
            <person name="Gambacorta A."/>
            <person name="Nicolaus B."/>
        </authorList>
    </citation>
    <scope>NUCLEOTIDE SEQUENCE [LARGE SCALE GENOMIC DNA]</scope>
    <source>
        <strain evidence="2 3">DSM 15939</strain>
    </source>
</reference>
<dbReference type="RefSeq" id="WP_066323275.1">
    <property type="nucleotide sequence ID" value="NZ_CP015438.1"/>
</dbReference>
<proteinExistence type="predicted"/>
<protein>
    <recommendedName>
        <fullName evidence="1">DUF2268 domain-containing protein</fullName>
    </recommendedName>
</protein>
<evidence type="ECO:0000313" key="3">
    <source>
        <dbReference type="Proteomes" id="UP000076865"/>
    </source>
</evidence>
<keyword evidence="3" id="KW-1185">Reference proteome</keyword>
<dbReference type="Pfam" id="PF10026">
    <property type="entry name" value="DUF2268"/>
    <property type="match status" value="1"/>
</dbReference>
<evidence type="ECO:0000259" key="1">
    <source>
        <dbReference type="Pfam" id="PF10026"/>
    </source>
</evidence>
<name>A0A167T3X4_9BACL</name>
<gene>
    <name evidence="2" type="ORF">GFC30_1142</name>
</gene>
<organism evidence="2 3">
    <name type="scientific">Anoxybacteroides amylolyticum</name>
    <dbReference type="NCBI Taxonomy" id="294699"/>
    <lineage>
        <taxon>Bacteria</taxon>
        <taxon>Bacillati</taxon>
        <taxon>Bacillota</taxon>
        <taxon>Bacilli</taxon>
        <taxon>Bacillales</taxon>
        <taxon>Anoxybacillaceae</taxon>
        <taxon>Anoxybacteroides</taxon>
    </lineage>
</organism>
<sequence length="252" mass="29524">MPIVRTDEWIEEHPLKRCERLIPYFEQATARGIYLHLTHHGMSSEKGNETVTLMKQKKIWERVETLYEQLRKRWNGPDIPIFIFPSNAHHQAFAHDFNSKGGLAYHDKLFLFLLPHHETKEIAAVLTHEYSHVCRLNKQPKKTYTLLDGIILEGLAEQAVGRFVGKAYEAKWTTYYSGEEVQKFWKKYISPHQSVASSHPLHDRLLYGRGWYPRMLGYAVGYRIVQQALEKESFLSLIELPSERIVQLTSFE</sequence>
<feature type="domain" description="DUF2268" evidence="1">
    <location>
        <begin position="59"/>
        <end position="245"/>
    </location>
</feature>
<dbReference type="OrthoDB" id="2449457at2"/>
<dbReference type="AlphaFoldDB" id="A0A167T3X4"/>
<dbReference type="Proteomes" id="UP000076865">
    <property type="component" value="Chromosome"/>
</dbReference>
<dbReference type="KEGG" id="aamy:GFC30_1142"/>
<dbReference type="InterPro" id="IPR018728">
    <property type="entry name" value="DUF2268"/>
</dbReference>